<dbReference type="PANTHER" id="PTHR12835">
    <property type="entry name" value="BIOTIN PROTEIN LIGASE"/>
    <property type="match status" value="1"/>
</dbReference>
<evidence type="ECO:0000259" key="4">
    <source>
        <dbReference type="PROSITE" id="PS51733"/>
    </source>
</evidence>
<evidence type="ECO:0000313" key="5">
    <source>
        <dbReference type="EMBL" id="WIM68243.1"/>
    </source>
</evidence>
<keyword evidence="2" id="KW-0092">Biotin</keyword>
<dbReference type="Gene3D" id="2.30.30.100">
    <property type="match status" value="1"/>
</dbReference>
<evidence type="ECO:0000256" key="1">
    <source>
        <dbReference type="ARBA" id="ARBA00022598"/>
    </source>
</evidence>
<keyword evidence="6" id="KW-1185">Reference proteome</keyword>
<dbReference type="Pfam" id="PF02237">
    <property type="entry name" value="BPL_C"/>
    <property type="match status" value="1"/>
</dbReference>
<dbReference type="InterPro" id="IPR004408">
    <property type="entry name" value="Biotin_CoA_COase_ligase"/>
</dbReference>
<dbReference type="SUPFAM" id="SSF55681">
    <property type="entry name" value="Class II aaRS and biotin synthetases"/>
    <property type="match status" value="1"/>
</dbReference>
<dbReference type="InterPro" id="IPR003142">
    <property type="entry name" value="BPL_C"/>
</dbReference>
<dbReference type="Gene3D" id="3.30.930.10">
    <property type="entry name" value="Bira Bifunctional Protein, Domain 2"/>
    <property type="match status" value="1"/>
</dbReference>
<dbReference type="PANTHER" id="PTHR12835:SF5">
    <property type="entry name" value="BIOTIN--PROTEIN LIGASE"/>
    <property type="match status" value="1"/>
</dbReference>
<dbReference type="InterPro" id="IPR004143">
    <property type="entry name" value="BPL_LPL_catalytic"/>
</dbReference>
<dbReference type="GO" id="GO:0004077">
    <property type="term" value="F:biotin--[biotin carboxyl-carrier protein] ligase activity"/>
    <property type="evidence" value="ECO:0007669"/>
    <property type="project" value="UniProtKB-EC"/>
</dbReference>
<reference evidence="5 6" key="1">
    <citation type="submission" date="2023-05" db="EMBL/GenBank/DDBJ databases">
        <title>Corynebacterium suedekumii sp. nov. and Corynebacterium breve sp. nov. isolated from raw cow's milk.</title>
        <authorList>
            <person name="Baer M.K."/>
            <person name="Mehl L."/>
            <person name="Hellmuth R."/>
            <person name="Marke G."/>
            <person name="Lipski A."/>
        </authorList>
    </citation>
    <scope>NUCLEOTIDE SEQUENCE [LARGE SCALE GENOMIC DNA]</scope>
    <source>
        <strain evidence="5 6">R4</strain>
    </source>
</reference>
<evidence type="ECO:0000256" key="3">
    <source>
        <dbReference type="ARBA" id="ARBA00024227"/>
    </source>
</evidence>
<dbReference type="EC" id="6.3.4.15" evidence="3"/>
<accession>A0ABY8VHZ8</accession>
<evidence type="ECO:0000256" key="2">
    <source>
        <dbReference type="ARBA" id="ARBA00023267"/>
    </source>
</evidence>
<dbReference type="CDD" id="cd16442">
    <property type="entry name" value="BPL"/>
    <property type="match status" value="1"/>
</dbReference>
<gene>
    <name evidence="5" type="ORF">QP027_02245</name>
</gene>
<name>A0ABY8VHZ8_9CORY</name>
<sequence>MTQIDIETVRSRVQGHWSSVEYVDSIGSTNTELLSRGTPGAVLIAGEQTAGKGRLGRPWQSPRGTQFAFSMLIDAPSVQDIGLIPLTAGLAVTDVITQARLKWPNDVQIDGKKLAGILAEADFSGDKPHVVVGIGLNVALEKKDLPVENATSLLLEGIEYDWTALATDLLNALGRRLSEPLDLDAYRAVCSTIGQNVRLIAPGGDVYGVAEDVSPTGEIIVDGTPYSAGDVTHLRPQV</sequence>
<dbReference type="EMBL" id="CP126969">
    <property type="protein sequence ID" value="WIM68243.1"/>
    <property type="molecule type" value="Genomic_DNA"/>
</dbReference>
<protein>
    <recommendedName>
        <fullName evidence="3">biotin--[biotin carboxyl-carrier protein] ligase</fullName>
        <ecNumber evidence="3">6.3.4.15</ecNumber>
    </recommendedName>
</protein>
<organism evidence="5 6">
    <name type="scientific">Corynebacterium breve</name>
    <dbReference type="NCBI Taxonomy" id="3049799"/>
    <lineage>
        <taxon>Bacteria</taxon>
        <taxon>Bacillati</taxon>
        <taxon>Actinomycetota</taxon>
        <taxon>Actinomycetes</taxon>
        <taxon>Mycobacteriales</taxon>
        <taxon>Corynebacteriaceae</taxon>
        <taxon>Corynebacterium</taxon>
    </lineage>
</organism>
<dbReference type="Proteomes" id="UP001225598">
    <property type="component" value="Chromosome"/>
</dbReference>
<feature type="domain" description="BPL/LPL catalytic" evidence="4">
    <location>
        <begin position="5"/>
        <end position="181"/>
    </location>
</feature>
<dbReference type="RefSeq" id="WP_284825666.1">
    <property type="nucleotide sequence ID" value="NZ_CP126969.1"/>
</dbReference>
<dbReference type="InterPro" id="IPR045864">
    <property type="entry name" value="aa-tRNA-synth_II/BPL/LPL"/>
</dbReference>
<dbReference type="PROSITE" id="PS51733">
    <property type="entry name" value="BPL_LPL_CATALYTIC"/>
    <property type="match status" value="1"/>
</dbReference>
<keyword evidence="1 5" id="KW-0436">Ligase</keyword>
<evidence type="ECO:0000313" key="6">
    <source>
        <dbReference type="Proteomes" id="UP001225598"/>
    </source>
</evidence>
<dbReference type="Pfam" id="PF03099">
    <property type="entry name" value="BPL_LplA_LipB"/>
    <property type="match status" value="1"/>
</dbReference>
<proteinExistence type="predicted"/>
<dbReference type="NCBIfam" id="TIGR00121">
    <property type="entry name" value="birA_ligase"/>
    <property type="match status" value="1"/>
</dbReference>